<dbReference type="Pfam" id="PF10683">
    <property type="entry name" value="DBD_Tnp_Hermes"/>
    <property type="match status" value="1"/>
</dbReference>
<evidence type="ECO:0000259" key="1">
    <source>
        <dbReference type="Pfam" id="PF10683"/>
    </source>
</evidence>
<dbReference type="EMBL" id="CAJOBS010006979">
    <property type="protein sequence ID" value="CAF4917928.1"/>
    <property type="molecule type" value="Genomic_DNA"/>
</dbReference>
<accession>A0A821W2X4</accession>
<evidence type="ECO:0000313" key="3">
    <source>
        <dbReference type="Proteomes" id="UP000663838"/>
    </source>
</evidence>
<protein>
    <recommendedName>
        <fullName evidence="1">Hermes trasposase DNA-binding domain-containing protein</fullName>
    </recommendedName>
</protein>
<gene>
    <name evidence="2" type="ORF">TOA249_LOCUS31884</name>
</gene>
<reference evidence="2" key="1">
    <citation type="submission" date="2021-02" db="EMBL/GenBank/DDBJ databases">
        <authorList>
            <person name="Nowell W R."/>
        </authorList>
    </citation>
    <scope>NUCLEOTIDE SEQUENCE</scope>
</reference>
<dbReference type="AlphaFoldDB" id="A0A821W2X4"/>
<sequence length="376" mass="42458">MLNSTDSTTMKDELTKWVCRSVRPFNIVSDAGLKDVLQTVLDLGKKYQDLNSTDLLVTPTTIGENVHQLAERYRSLLQPLLTEQAENNCLCLCPDLWNDEYRKVNYLGLTAVFTNKNYELISIDLCCCEYQEIDKSGDSVLRAIRRQLDLYGQPLILCFAHRMNNVLKICFYETAHKKRIMQAATTPTRQPKKPKFIIESSSDESLSEDDVKTPSPLKYIESNTSLSELTSKACELLDVITTSKQLVKYVKLCGLNKSIQDAGGVVLKQATVVRWLSLSNLLESVDLSYEHVRSILSKPSNTKQSFKLNKINIDGLKDLVRLLTVFKDVSILVQTGARPSLHMAYIALNKLEHHLNGNDVDVNGDFIPIDDRHEGD</sequence>
<feature type="domain" description="Hermes trasposase DNA-binding" evidence="1">
    <location>
        <begin position="13"/>
        <end position="61"/>
    </location>
</feature>
<dbReference type="SUPFAM" id="SSF140996">
    <property type="entry name" value="Hermes dimerisation domain"/>
    <property type="match status" value="1"/>
</dbReference>
<evidence type="ECO:0000313" key="2">
    <source>
        <dbReference type="EMBL" id="CAF4917928.1"/>
    </source>
</evidence>
<organism evidence="2 3">
    <name type="scientific">Rotaria socialis</name>
    <dbReference type="NCBI Taxonomy" id="392032"/>
    <lineage>
        <taxon>Eukaryota</taxon>
        <taxon>Metazoa</taxon>
        <taxon>Spiralia</taxon>
        <taxon>Gnathifera</taxon>
        <taxon>Rotifera</taxon>
        <taxon>Eurotatoria</taxon>
        <taxon>Bdelloidea</taxon>
        <taxon>Philodinida</taxon>
        <taxon>Philodinidae</taxon>
        <taxon>Rotaria</taxon>
    </lineage>
</organism>
<dbReference type="SUPFAM" id="SSF53098">
    <property type="entry name" value="Ribonuclease H-like"/>
    <property type="match status" value="1"/>
</dbReference>
<proteinExistence type="predicted"/>
<dbReference type="InterPro" id="IPR012337">
    <property type="entry name" value="RNaseH-like_sf"/>
</dbReference>
<dbReference type="Proteomes" id="UP000663838">
    <property type="component" value="Unassembled WGS sequence"/>
</dbReference>
<comment type="caution">
    <text evidence="2">The sequence shown here is derived from an EMBL/GenBank/DDBJ whole genome shotgun (WGS) entry which is preliminary data.</text>
</comment>
<dbReference type="InterPro" id="IPR018473">
    <property type="entry name" value="Hermes_transposase_DNA-db"/>
</dbReference>
<name>A0A821W2X4_9BILA</name>
<dbReference type="Gene3D" id="1.10.10.1070">
    <property type="entry name" value="Zinc finger, BED domain-containing"/>
    <property type="match status" value="1"/>
</dbReference>